<organism evidence="3 4">
    <name type="scientific">Massilia consociata</name>
    <dbReference type="NCBI Taxonomy" id="760117"/>
    <lineage>
        <taxon>Bacteria</taxon>
        <taxon>Pseudomonadati</taxon>
        <taxon>Pseudomonadota</taxon>
        <taxon>Betaproteobacteria</taxon>
        <taxon>Burkholderiales</taxon>
        <taxon>Oxalobacteraceae</taxon>
        <taxon>Telluria group</taxon>
        <taxon>Massilia</taxon>
    </lineage>
</organism>
<proteinExistence type="predicted"/>
<gene>
    <name evidence="3" type="ORF">ACFFJK_22475</name>
</gene>
<dbReference type="NCBIfam" id="TIGR02595">
    <property type="entry name" value="PEP_CTERM"/>
    <property type="match status" value="1"/>
</dbReference>
<keyword evidence="4" id="KW-1185">Reference proteome</keyword>
<evidence type="ECO:0000313" key="3">
    <source>
        <dbReference type="EMBL" id="MFC0254651.1"/>
    </source>
</evidence>
<comment type="caution">
    <text evidence="3">The sequence shown here is derived from an EMBL/GenBank/DDBJ whole genome shotgun (WGS) entry which is preliminary data.</text>
</comment>
<reference evidence="3 4" key="1">
    <citation type="submission" date="2024-09" db="EMBL/GenBank/DDBJ databases">
        <authorList>
            <person name="Sun Q."/>
            <person name="Mori K."/>
        </authorList>
    </citation>
    <scope>NUCLEOTIDE SEQUENCE [LARGE SCALE GENOMIC DNA]</scope>
    <source>
        <strain evidence="3 4">CCM 7792</strain>
    </source>
</reference>
<dbReference type="Pfam" id="PF07589">
    <property type="entry name" value="PEP-CTERM"/>
    <property type="match status" value="1"/>
</dbReference>
<evidence type="ECO:0000259" key="2">
    <source>
        <dbReference type="Pfam" id="PF07589"/>
    </source>
</evidence>
<feature type="domain" description="Ice-binding protein C-terminal" evidence="2">
    <location>
        <begin position="157"/>
        <end position="179"/>
    </location>
</feature>
<name>A0ABV6FM88_9BURK</name>
<dbReference type="EMBL" id="JBHLWP010000044">
    <property type="protein sequence ID" value="MFC0254651.1"/>
    <property type="molecule type" value="Genomic_DNA"/>
</dbReference>
<keyword evidence="1" id="KW-0732">Signal</keyword>
<sequence length="185" mass="19243">MNVKHLVAALFTAVALDANAALVVGQNYQDSDGKHWTYIGNYDVGAGPSWGANPRLYSAIEAATLVFGALSGTKTYAISTVDSFVNHLAWYDGYGDGTHLPTYNMYGGGVALAENYLVDVGPAGYNTVGDFSAYVGSDRAALGGGAWNHVFVSASAAVPEPGSIALLGAGLFGVYAARRQRRQAA</sequence>
<dbReference type="Proteomes" id="UP001589773">
    <property type="component" value="Unassembled WGS sequence"/>
</dbReference>
<protein>
    <submittedName>
        <fullName evidence="3">PEP-CTERM sorting domain-containing protein</fullName>
    </submittedName>
</protein>
<feature type="chain" id="PRO_5046672844" evidence="1">
    <location>
        <begin position="21"/>
        <end position="185"/>
    </location>
</feature>
<feature type="signal peptide" evidence="1">
    <location>
        <begin position="1"/>
        <end position="20"/>
    </location>
</feature>
<dbReference type="InterPro" id="IPR013424">
    <property type="entry name" value="Ice-binding_C"/>
</dbReference>
<evidence type="ECO:0000313" key="4">
    <source>
        <dbReference type="Proteomes" id="UP001589773"/>
    </source>
</evidence>
<evidence type="ECO:0000256" key="1">
    <source>
        <dbReference type="SAM" id="SignalP"/>
    </source>
</evidence>
<accession>A0ABV6FM88</accession>
<dbReference type="RefSeq" id="WP_379681897.1">
    <property type="nucleotide sequence ID" value="NZ_JBHLWP010000044.1"/>
</dbReference>